<feature type="non-terminal residue" evidence="3">
    <location>
        <position position="1"/>
    </location>
</feature>
<evidence type="ECO:0000313" key="3">
    <source>
        <dbReference type="EMBL" id="CAE8699380.1"/>
    </source>
</evidence>
<organism evidence="3 4">
    <name type="scientific">Polarella glacialis</name>
    <name type="common">Dinoflagellate</name>
    <dbReference type="NCBI Taxonomy" id="89957"/>
    <lineage>
        <taxon>Eukaryota</taxon>
        <taxon>Sar</taxon>
        <taxon>Alveolata</taxon>
        <taxon>Dinophyceae</taxon>
        <taxon>Suessiales</taxon>
        <taxon>Suessiaceae</taxon>
        <taxon>Polarella</taxon>
    </lineage>
</organism>
<dbReference type="Proteomes" id="UP000626109">
    <property type="component" value="Unassembled WGS sequence"/>
</dbReference>
<comment type="caution">
    <text evidence="3">The sequence shown here is derived from an EMBL/GenBank/DDBJ whole genome shotgun (WGS) entry which is preliminary data.</text>
</comment>
<dbReference type="Gene3D" id="1.10.287.110">
    <property type="entry name" value="DnaJ domain"/>
    <property type="match status" value="1"/>
</dbReference>
<sequence length="193" mass="21404">MADDEGNLWDALNLQPGASVDDVRLAFRELSRIYHPDKHVGSSSSGSTETGAGGERAAFQKVHRAYRILSDDVLRNFYDRYGLPGIRLTESLSDDEGEVQGNGSLGSKNDHALSLPEDRLKDLESRVQRLVQKHEELRSQRLLGLNGSFTLSLAAGPGPYGAHLRRRYRLQYSATSHTVQINLSERIRLSVGC</sequence>
<protein>
    <recommendedName>
        <fullName evidence="2">J domain-containing protein</fullName>
    </recommendedName>
</protein>
<dbReference type="SMART" id="SM00271">
    <property type="entry name" value="DnaJ"/>
    <property type="match status" value="1"/>
</dbReference>
<feature type="domain" description="J" evidence="2">
    <location>
        <begin position="7"/>
        <end position="82"/>
    </location>
</feature>
<dbReference type="PRINTS" id="PR00625">
    <property type="entry name" value="JDOMAIN"/>
</dbReference>
<reference evidence="3" key="1">
    <citation type="submission" date="2021-02" db="EMBL/GenBank/DDBJ databases">
        <authorList>
            <person name="Dougan E. K."/>
            <person name="Rhodes N."/>
            <person name="Thang M."/>
            <person name="Chan C."/>
        </authorList>
    </citation>
    <scope>NUCLEOTIDE SEQUENCE</scope>
</reference>
<dbReference type="InterPro" id="IPR050817">
    <property type="entry name" value="DjlA_DnaK_co-chaperone"/>
</dbReference>
<gene>
    <name evidence="3" type="ORF">PGLA2088_LOCUS31140</name>
</gene>
<dbReference type="SUPFAM" id="SSF46565">
    <property type="entry name" value="Chaperone J-domain"/>
    <property type="match status" value="1"/>
</dbReference>
<dbReference type="Pfam" id="PF00226">
    <property type="entry name" value="DnaJ"/>
    <property type="match status" value="1"/>
</dbReference>
<dbReference type="CDD" id="cd06257">
    <property type="entry name" value="DnaJ"/>
    <property type="match status" value="1"/>
</dbReference>
<accession>A0A813KDY0</accession>
<name>A0A813KDY0_POLGL</name>
<evidence type="ECO:0000259" key="2">
    <source>
        <dbReference type="PROSITE" id="PS50076"/>
    </source>
</evidence>
<dbReference type="EMBL" id="CAJNNW010029186">
    <property type="protein sequence ID" value="CAE8699380.1"/>
    <property type="molecule type" value="Genomic_DNA"/>
</dbReference>
<dbReference type="AlphaFoldDB" id="A0A813KDY0"/>
<feature type="compositionally biased region" description="Low complexity" evidence="1">
    <location>
        <begin position="41"/>
        <end position="50"/>
    </location>
</feature>
<evidence type="ECO:0000256" key="1">
    <source>
        <dbReference type="SAM" id="MobiDB-lite"/>
    </source>
</evidence>
<dbReference type="PROSITE" id="PS50076">
    <property type="entry name" value="DNAJ_2"/>
    <property type="match status" value="1"/>
</dbReference>
<dbReference type="PANTHER" id="PTHR24074">
    <property type="entry name" value="CO-CHAPERONE PROTEIN DJLA"/>
    <property type="match status" value="1"/>
</dbReference>
<proteinExistence type="predicted"/>
<dbReference type="InterPro" id="IPR036869">
    <property type="entry name" value="J_dom_sf"/>
</dbReference>
<evidence type="ECO:0000313" key="4">
    <source>
        <dbReference type="Proteomes" id="UP000626109"/>
    </source>
</evidence>
<dbReference type="InterPro" id="IPR001623">
    <property type="entry name" value="DnaJ_domain"/>
</dbReference>
<feature type="region of interest" description="Disordered" evidence="1">
    <location>
        <begin position="37"/>
        <end position="56"/>
    </location>
</feature>